<dbReference type="GO" id="GO:0003723">
    <property type="term" value="F:RNA binding"/>
    <property type="evidence" value="ECO:0007669"/>
    <property type="project" value="InterPro"/>
</dbReference>
<name>A0A1Y2BXL2_9FUNG</name>
<gene>
    <name evidence="4" type="ORF">BCR33DRAFT_853302</name>
</gene>
<evidence type="ECO:0000313" key="5">
    <source>
        <dbReference type="Proteomes" id="UP000193642"/>
    </source>
</evidence>
<dbReference type="GO" id="GO:0006401">
    <property type="term" value="P:RNA catabolic process"/>
    <property type="evidence" value="ECO:0007669"/>
    <property type="project" value="TreeGrafter"/>
</dbReference>
<dbReference type="AlphaFoldDB" id="A0A1Y2BXL2"/>
<dbReference type="GO" id="GO:0033897">
    <property type="term" value="F:ribonuclease T2 activity"/>
    <property type="evidence" value="ECO:0007669"/>
    <property type="project" value="UniProtKB-EC"/>
</dbReference>
<dbReference type="EMBL" id="MCGO01000039">
    <property type="protein sequence ID" value="ORY39510.1"/>
    <property type="molecule type" value="Genomic_DNA"/>
</dbReference>
<proteinExistence type="inferred from homology"/>
<reference evidence="4 5" key="1">
    <citation type="submission" date="2016-07" db="EMBL/GenBank/DDBJ databases">
        <title>Pervasive Adenine N6-methylation of Active Genes in Fungi.</title>
        <authorList>
            <consortium name="DOE Joint Genome Institute"/>
            <person name="Mondo S.J."/>
            <person name="Dannebaum R.O."/>
            <person name="Kuo R.C."/>
            <person name="Labutti K."/>
            <person name="Haridas S."/>
            <person name="Kuo A."/>
            <person name="Salamov A."/>
            <person name="Ahrendt S.R."/>
            <person name="Lipzen A."/>
            <person name="Sullivan W."/>
            <person name="Andreopoulos W.B."/>
            <person name="Clum A."/>
            <person name="Lindquist E."/>
            <person name="Daum C."/>
            <person name="Ramamoorthy G.K."/>
            <person name="Gryganskyi A."/>
            <person name="Culley D."/>
            <person name="Magnuson J.K."/>
            <person name="James T.Y."/>
            <person name="O'Malley M.A."/>
            <person name="Stajich J.E."/>
            <person name="Spatafora J.W."/>
            <person name="Visel A."/>
            <person name="Grigoriev I.V."/>
        </authorList>
    </citation>
    <scope>NUCLEOTIDE SEQUENCE [LARGE SCALE GENOMIC DNA]</scope>
    <source>
        <strain evidence="4 5">JEL800</strain>
    </source>
</reference>
<dbReference type="Proteomes" id="UP000193642">
    <property type="component" value="Unassembled WGS sequence"/>
</dbReference>
<evidence type="ECO:0000256" key="1">
    <source>
        <dbReference type="ARBA" id="ARBA00007469"/>
    </source>
</evidence>
<dbReference type="PANTHER" id="PTHR11240">
    <property type="entry name" value="RIBONUCLEASE T2"/>
    <property type="match status" value="1"/>
</dbReference>
<dbReference type="GO" id="GO:0005576">
    <property type="term" value="C:extracellular region"/>
    <property type="evidence" value="ECO:0007669"/>
    <property type="project" value="TreeGrafter"/>
</dbReference>
<dbReference type="PROSITE" id="PS00530">
    <property type="entry name" value="RNASE_T2_1"/>
    <property type="match status" value="1"/>
</dbReference>
<accession>A0A1Y2BXL2</accession>
<keyword evidence="5" id="KW-1185">Reference proteome</keyword>
<dbReference type="InterPro" id="IPR018188">
    <property type="entry name" value="RNase_T2_His_AS_1"/>
</dbReference>
<dbReference type="PROSITE" id="PS00531">
    <property type="entry name" value="RNASE_T2_2"/>
    <property type="match status" value="1"/>
</dbReference>
<evidence type="ECO:0000313" key="4">
    <source>
        <dbReference type="EMBL" id="ORY39510.1"/>
    </source>
</evidence>
<comment type="similarity">
    <text evidence="1 3">Belongs to the RNase T2 family.</text>
</comment>
<dbReference type="Pfam" id="PF00445">
    <property type="entry name" value="Ribonuclease_T2"/>
    <property type="match status" value="1"/>
</dbReference>
<comment type="caution">
    <text evidence="4">The sequence shown here is derived from an EMBL/GenBank/DDBJ whole genome shotgun (WGS) entry which is preliminary data.</text>
</comment>
<dbReference type="PANTHER" id="PTHR11240:SF22">
    <property type="entry name" value="RIBONUCLEASE T2"/>
    <property type="match status" value="1"/>
</dbReference>
<dbReference type="InterPro" id="IPR033130">
    <property type="entry name" value="RNase_T2_His_AS_2"/>
</dbReference>
<dbReference type="EC" id="4.6.1.19" evidence="2"/>
<dbReference type="OrthoDB" id="435754at2759"/>
<dbReference type="InterPro" id="IPR001568">
    <property type="entry name" value="RNase_T2-like"/>
</dbReference>
<protein>
    <recommendedName>
        <fullName evidence="2">ribonuclease T2</fullName>
        <ecNumber evidence="2">4.6.1.19</ecNumber>
    </recommendedName>
</protein>
<dbReference type="InterPro" id="IPR036430">
    <property type="entry name" value="RNase_T2-like_sf"/>
</dbReference>
<evidence type="ECO:0000256" key="2">
    <source>
        <dbReference type="ARBA" id="ARBA00012571"/>
    </source>
</evidence>
<dbReference type="SUPFAM" id="SSF55895">
    <property type="entry name" value="Ribonuclease Rh-like"/>
    <property type="match status" value="1"/>
</dbReference>
<evidence type="ECO:0000256" key="3">
    <source>
        <dbReference type="RuleBase" id="RU004328"/>
    </source>
</evidence>
<organism evidence="4 5">
    <name type="scientific">Rhizoclosmatium globosum</name>
    <dbReference type="NCBI Taxonomy" id="329046"/>
    <lineage>
        <taxon>Eukaryota</taxon>
        <taxon>Fungi</taxon>
        <taxon>Fungi incertae sedis</taxon>
        <taxon>Chytridiomycota</taxon>
        <taxon>Chytridiomycota incertae sedis</taxon>
        <taxon>Chytridiomycetes</taxon>
        <taxon>Chytridiales</taxon>
        <taxon>Chytriomycetaceae</taxon>
        <taxon>Rhizoclosmatium</taxon>
    </lineage>
</organism>
<dbReference type="Gene3D" id="3.90.730.10">
    <property type="entry name" value="Ribonuclease T2-like"/>
    <property type="match status" value="1"/>
</dbReference>
<sequence length="308" mass="34668">MPSLPQTPFKCPYYAVSCTLDPSTSKPYHECCVSTNGLAIFSQNYTLGLSYKTPQHNWTIPSVVQDIGPRFTIHGLWPNDCRGGFNQTRWLNETLGIPMPGTPNYDLHGCSQTRSFQNAAEVLHPSVAGAKFGWLLPLLKSIWRAGDGDDNWLWSHEWSKHGTCAESLKPECYEKYSPYQDFYEYMSAAVELYVKLDIMKAFHAFGVYASDEVGYTREMLNRAHEQMFGFPGGMQCVVGRDGKQYLSEVWTYLLEKPGHSYSVASPGLVTTKGGAYQSCKEDQLVFIPWTPSRASTTNELMKQSEADD</sequence>
<dbReference type="STRING" id="329046.A0A1Y2BXL2"/>